<dbReference type="AlphaFoldDB" id="A0A2U1JW57"/>
<dbReference type="Proteomes" id="UP000245998">
    <property type="component" value="Unassembled WGS sequence"/>
</dbReference>
<dbReference type="GO" id="GO:0003677">
    <property type="term" value="F:DNA binding"/>
    <property type="evidence" value="ECO:0007669"/>
    <property type="project" value="UniProtKB-KW"/>
</dbReference>
<dbReference type="CDD" id="cd02209">
    <property type="entry name" value="cupin_XRE_C"/>
    <property type="match status" value="1"/>
</dbReference>
<dbReference type="Gene3D" id="1.10.260.40">
    <property type="entry name" value="lambda repressor-like DNA-binding domains"/>
    <property type="match status" value="1"/>
</dbReference>
<dbReference type="OrthoDB" id="34624at2"/>
<feature type="domain" description="HTH cro/C1-type" evidence="2">
    <location>
        <begin position="10"/>
        <end position="64"/>
    </location>
</feature>
<dbReference type="GO" id="GO:0005829">
    <property type="term" value="C:cytosol"/>
    <property type="evidence" value="ECO:0007669"/>
    <property type="project" value="TreeGrafter"/>
</dbReference>
<evidence type="ECO:0000313" key="3">
    <source>
        <dbReference type="EMBL" id="PWA09225.1"/>
    </source>
</evidence>
<keyword evidence="4" id="KW-1185">Reference proteome</keyword>
<evidence type="ECO:0000313" key="4">
    <source>
        <dbReference type="Proteomes" id="UP000245998"/>
    </source>
</evidence>
<dbReference type="PANTHER" id="PTHR46797">
    <property type="entry name" value="HTH-TYPE TRANSCRIPTIONAL REGULATOR"/>
    <property type="match status" value="1"/>
</dbReference>
<dbReference type="PROSITE" id="PS50943">
    <property type="entry name" value="HTH_CROC1"/>
    <property type="match status" value="1"/>
</dbReference>
<dbReference type="SUPFAM" id="SSF51182">
    <property type="entry name" value="RmlC-like cupins"/>
    <property type="match status" value="1"/>
</dbReference>
<dbReference type="EMBL" id="QCZG01000031">
    <property type="protein sequence ID" value="PWA09225.1"/>
    <property type="molecule type" value="Genomic_DNA"/>
</dbReference>
<evidence type="ECO:0000256" key="1">
    <source>
        <dbReference type="ARBA" id="ARBA00023125"/>
    </source>
</evidence>
<accession>A0A2U1JW57</accession>
<dbReference type="InterPro" id="IPR014710">
    <property type="entry name" value="RmlC-like_jellyroll"/>
</dbReference>
<dbReference type="Pfam" id="PF07883">
    <property type="entry name" value="Cupin_2"/>
    <property type="match status" value="1"/>
</dbReference>
<reference evidence="3 4" key="1">
    <citation type="submission" date="2018-04" db="EMBL/GenBank/DDBJ databases">
        <title>Camelliibacillus theae gen. nov., sp. nov., isolated from Pu'er tea.</title>
        <authorList>
            <person name="Niu L."/>
        </authorList>
    </citation>
    <scope>NUCLEOTIDE SEQUENCE [LARGE SCALE GENOMIC DNA]</scope>
    <source>
        <strain evidence="3 4">T8</strain>
    </source>
</reference>
<dbReference type="InterPro" id="IPR001387">
    <property type="entry name" value="Cro/C1-type_HTH"/>
</dbReference>
<dbReference type="SUPFAM" id="SSF47413">
    <property type="entry name" value="lambda repressor-like DNA-binding domains"/>
    <property type="match status" value="1"/>
</dbReference>
<dbReference type="GO" id="GO:0003700">
    <property type="term" value="F:DNA-binding transcription factor activity"/>
    <property type="evidence" value="ECO:0007669"/>
    <property type="project" value="TreeGrafter"/>
</dbReference>
<protein>
    <submittedName>
        <fullName evidence="3">XRE family transcriptional regulator</fullName>
    </submittedName>
</protein>
<dbReference type="InterPro" id="IPR013096">
    <property type="entry name" value="Cupin_2"/>
</dbReference>
<dbReference type="PANTHER" id="PTHR46797:SF1">
    <property type="entry name" value="METHYLPHOSPHONATE SYNTHASE"/>
    <property type="match status" value="1"/>
</dbReference>
<proteinExistence type="predicted"/>
<dbReference type="Gene3D" id="2.60.120.10">
    <property type="entry name" value="Jelly Rolls"/>
    <property type="match status" value="1"/>
</dbReference>
<evidence type="ECO:0000259" key="2">
    <source>
        <dbReference type="PROSITE" id="PS50943"/>
    </source>
</evidence>
<organism evidence="3 4">
    <name type="scientific">Pueribacillus theae</name>
    <dbReference type="NCBI Taxonomy" id="2171751"/>
    <lineage>
        <taxon>Bacteria</taxon>
        <taxon>Bacillati</taxon>
        <taxon>Bacillota</taxon>
        <taxon>Bacilli</taxon>
        <taxon>Bacillales</taxon>
        <taxon>Bacillaceae</taxon>
        <taxon>Pueribacillus</taxon>
    </lineage>
</organism>
<gene>
    <name evidence="3" type="ORF">DCC39_13665</name>
</gene>
<dbReference type="InterPro" id="IPR050807">
    <property type="entry name" value="TransReg_Diox_bact_type"/>
</dbReference>
<dbReference type="SMART" id="SM00530">
    <property type="entry name" value="HTH_XRE"/>
    <property type="match status" value="1"/>
</dbReference>
<comment type="caution">
    <text evidence="3">The sequence shown here is derived from an EMBL/GenBank/DDBJ whole genome shotgun (WGS) entry which is preliminary data.</text>
</comment>
<keyword evidence="1" id="KW-0238">DNA-binding</keyword>
<dbReference type="InterPro" id="IPR011051">
    <property type="entry name" value="RmlC_Cupin_sf"/>
</dbReference>
<dbReference type="CDD" id="cd00093">
    <property type="entry name" value="HTH_XRE"/>
    <property type="match status" value="1"/>
</dbReference>
<dbReference type="RefSeq" id="WP_116555457.1">
    <property type="nucleotide sequence ID" value="NZ_QCZG01000031.1"/>
</dbReference>
<dbReference type="InterPro" id="IPR010982">
    <property type="entry name" value="Lambda_DNA-bd_dom_sf"/>
</dbReference>
<name>A0A2U1JW57_9BACI</name>
<sequence length="182" mass="20338">MGSKELGKRIKLMRTKKKLTQASLAELVGITKSHISKIENGVATPSLVTLSKIAEALGSPMSWFVIQEEHEGLSIVRKSDRNENVAKNEIGYEYELLANKNFMSNINPTIVTVLKGAEEIEPYVHDNDEFIYVITGAIQLKYDGKTFNLVQGDSAYFSGKKPHIFINNSDEVSKVLTIYVEE</sequence>
<dbReference type="Pfam" id="PF01381">
    <property type="entry name" value="HTH_3"/>
    <property type="match status" value="1"/>
</dbReference>